<dbReference type="HOGENOM" id="CLU_577046_0_0_7"/>
<dbReference type="PROSITE" id="PS51406">
    <property type="entry name" value="FIBRINOGEN_C_2"/>
    <property type="match status" value="2"/>
</dbReference>
<evidence type="ECO:0000313" key="7">
    <source>
        <dbReference type="Proteomes" id="UP000010074"/>
    </source>
</evidence>
<dbReference type="InterPro" id="IPR014716">
    <property type="entry name" value="Fibrinogen_a/b/g_C_1"/>
</dbReference>
<dbReference type="GO" id="GO:0046872">
    <property type="term" value="F:metal ion binding"/>
    <property type="evidence" value="ECO:0007669"/>
    <property type="project" value="UniProtKB-KW"/>
</dbReference>
<dbReference type="Pfam" id="PF00147">
    <property type="entry name" value="Fibrinogen_C"/>
    <property type="match status" value="2"/>
</dbReference>
<keyword evidence="1" id="KW-0479">Metal-binding</keyword>
<accession>K7YQN3</accession>
<keyword evidence="3" id="KW-0106">Calcium</keyword>
<dbReference type="PATRIC" id="fig|1069642.3.peg.2478"/>
<name>K7YQN3_BDEBC</name>
<feature type="domain" description="Fibrinogen C-terminal" evidence="5">
    <location>
        <begin position="81"/>
        <end position="137"/>
    </location>
</feature>
<dbReference type="GO" id="GO:0070492">
    <property type="term" value="F:oligosaccharide binding"/>
    <property type="evidence" value="ECO:0007669"/>
    <property type="project" value="TreeGrafter"/>
</dbReference>
<dbReference type="PANTHER" id="PTHR16146">
    <property type="entry name" value="INTELECTIN"/>
    <property type="match status" value="1"/>
</dbReference>
<reference evidence="6 7" key="1">
    <citation type="journal article" date="2012" name="BMC Genomics">
        <title>Genome analysis of a simultaneously predatory and prey-independent, novel Bdellovibrio bacteriovorus from the River Tiber, supports in silico predictions of both ancient and recent lateral gene transfer from diverse bacteria.</title>
        <authorList>
            <person name="Hobley L."/>
            <person name="Lerner T.R."/>
            <person name="Williams L.E."/>
            <person name="Lambert C."/>
            <person name="Till R."/>
            <person name="Milner D.S."/>
            <person name="Basford S.M."/>
            <person name="Capeness M.J."/>
            <person name="Fenton A.K."/>
            <person name="Atterbury R.J."/>
            <person name="Harris M.A."/>
            <person name="Sockett R.E."/>
        </authorList>
    </citation>
    <scope>NUCLEOTIDE SEQUENCE [LARGE SCALE GENOMIC DNA]</scope>
    <source>
        <strain evidence="6 7">Tiberius</strain>
    </source>
</reference>
<dbReference type="OrthoDB" id="5288804at2"/>
<dbReference type="EMBL" id="CP002930">
    <property type="protein sequence ID" value="AFY02186.1"/>
    <property type="molecule type" value="Genomic_DNA"/>
</dbReference>
<keyword evidence="4" id="KW-1015">Disulfide bond</keyword>
<evidence type="ECO:0000259" key="5">
    <source>
        <dbReference type="PROSITE" id="PS51406"/>
    </source>
</evidence>
<dbReference type="STRING" id="1069642.Bdt_2503"/>
<dbReference type="PANTHER" id="PTHR16146:SF46">
    <property type="entry name" value="INTELECTIN-1A-RELATED"/>
    <property type="match status" value="1"/>
</dbReference>
<dbReference type="NCBIfam" id="NF040941">
    <property type="entry name" value="GGGWT_bact"/>
    <property type="match status" value="2"/>
</dbReference>
<dbReference type="AlphaFoldDB" id="K7YQN3"/>
<evidence type="ECO:0000256" key="3">
    <source>
        <dbReference type="ARBA" id="ARBA00022837"/>
    </source>
</evidence>
<dbReference type="InterPro" id="IPR036056">
    <property type="entry name" value="Fibrinogen-like_C"/>
</dbReference>
<keyword evidence="2" id="KW-0430">Lectin</keyword>
<dbReference type="Gene3D" id="3.90.215.10">
    <property type="entry name" value="Gamma Fibrinogen, chain A, domain 1"/>
    <property type="match status" value="2"/>
</dbReference>
<feature type="domain" description="Fibrinogen C-terminal" evidence="5">
    <location>
        <begin position="289"/>
        <end position="347"/>
    </location>
</feature>
<gene>
    <name evidence="6" type="ORF">Bdt_2503</name>
</gene>
<dbReference type="Proteomes" id="UP000010074">
    <property type="component" value="Chromosome"/>
</dbReference>
<organism evidence="6 7">
    <name type="scientific">Bdellovibrio bacteriovorus str. Tiberius</name>
    <dbReference type="NCBI Taxonomy" id="1069642"/>
    <lineage>
        <taxon>Bacteria</taxon>
        <taxon>Pseudomonadati</taxon>
        <taxon>Bdellovibrionota</taxon>
        <taxon>Bdellovibrionia</taxon>
        <taxon>Bdellovibrionales</taxon>
        <taxon>Pseudobdellovibrionaceae</taxon>
        <taxon>Bdellovibrio</taxon>
    </lineage>
</organism>
<evidence type="ECO:0000256" key="1">
    <source>
        <dbReference type="ARBA" id="ARBA00022723"/>
    </source>
</evidence>
<dbReference type="KEGG" id="bbat:Bdt_2503"/>
<evidence type="ECO:0000256" key="2">
    <source>
        <dbReference type="ARBA" id="ARBA00022734"/>
    </source>
</evidence>
<evidence type="ECO:0000313" key="6">
    <source>
        <dbReference type="EMBL" id="AFY02186.1"/>
    </source>
</evidence>
<proteinExistence type="predicted"/>
<protein>
    <recommendedName>
        <fullName evidence="5">Fibrinogen C-terminal domain-containing protein</fullName>
    </recommendedName>
</protein>
<dbReference type="GO" id="GO:0005615">
    <property type="term" value="C:extracellular space"/>
    <property type="evidence" value="ECO:0007669"/>
    <property type="project" value="TreeGrafter"/>
</dbReference>
<dbReference type="InterPro" id="IPR002181">
    <property type="entry name" value="Fibrinogen_a/b/g_C_dom"/>
</dbReference>
<sequence>MKMRIALMIMMVPFVLGINTLSEGYRIPVGGSTRLYLPYVSSQGSCYIVTNNHASSDLFVPTKTSTEWTTFVGASKPAFIVATQCYPKSCKEIKDLMGSPADGLYTIDSDGTGANGSYSAYCDMTTDGGGWTRIFRHNIAGGYFASTTDAQSKNTGAPTGNLYSQLTKIPDFVTNGKYRFRQTWPGYSAYKNIWLQTTNPLNDVVVAGWVPIMATAITDRWGGLELGNGAHGPVNNNNSLLDGSVQYPDWWYAIGSTVAYGTPAGIPSAGAVLGTGAGVAEVNLWIKEDDTYTTYNSCKAILDAGASIGSGLYTINPGGGGAIPVYCDMTTDGGGWTRILNHNFSDGLFASTAEALSYNSGAPQAGRYSIMGRVGGFYRSGKLELRINWPGSGSSIRNWWTQTSNFTSQAIAGYTAVTVESTTNYWGGLEYNGAMTSALAEGSVGHSNWFYAVGMLASATYGTPSGIPASDAVTGAGSIGVPRVELWVK</sequence>
<dbReference type="SUPFAM" id="SSF56496">
    <property type="entry name" value="Fibrinogen C-terminal domain-like"/>
    <property type="match status" value="2"/>
</dbReference>
<evidence type="ECO:0000256" key="4">
    <source>
        <dbReference type="ARBA" id="ARBA00023157"/>
    </source>
</evidence>
<dbReference type="RefSeq" id="WP_015091622.1">
    <property type="nucleotide sequence ID" value="NC_019567.1"/>
</dbReference>